<dbReference type="STRING" id="196109.A0A136J3K9"/>
<sequence length="234" mass="25124">MFANKLTKSNSFGMHIGSANPPVKGSFYFGGYDQNRIVGDVLTGDGSTRSTLSLKDIAIDVLDGQSPWNFTSLGGLLAAGNSSISSGGIDVMVDGCSPYLSFPKSTCDSLAKHLPLQYNEKLGLYTWKTGDVKYSQIVSSASALRFTFLAGSNTKNISISVPFRHLNLTLQQPLVSTDTPYFPCFTGSDRYVLGRAFLQDAFLGANWGADTWWLAQAPGPNVPSEKIVELGDGD</sequence>
<accession>A0A136J3K9</accession>
<dbReference type="AlphaFoldDB" id="A0A136J3K9"/>
<dbReference type="SUPFAM" id="SSF50630">
    <property type="entry name" value="Acid proteases"/>
    <property type="match status" value="1"/>
</dbReference>
<feature type="non-terminal residue" evidence="2">
    <location>
        <position position="234"/>
    </location>
</feature>
<reference evidence="3" key="1">
    <citation type="submission" date="2016-02" db="EMBL/GenBank/DDBJ databases">
        <title>Draft genome sequence of Microdochium bolleyi, a fungal endophyte of beachgrass.</title>
        <authorList>
            <consortium name="DOE Joint Genome Institute"/>
            <person name="David A.S."/>
            <person name="May G."/>
            <person name="Haridas S."/>
            <person name="Lim J."/>
            <person name="Wang M."/>
            <person name="Labutti K."/>
            <person name="Lipzen A."/>
            <person name="Barry K."/>
            <person name="Grigoriev I.V."/>
        </authorList>
    </citation>
    <scope>NUCLEOTIDE SEQUENCE [LARGE SCALE GENOMIC DNA]</scope>
    <source>
        <strain evidence="3">J235TASD1</strain>
    </source>
</reference>
<dbReference type="OrthoDB" id="4074350at2759"/>
<gene>
    <name evidence="2" type="ORF">Micbo1qcDRAFT_161691</name>
</gene>
<dbReference type="Pfam" id="PF00026">
    <property type="entry name" value="Asp"/>
    <property type="match status" value="1"/>
</dbReference>
<dbReference type="Proteomes" id="UP000070501">
    <property type="component" value="Unassembled WGS sequence"/>
</dbReference>
<dbReference type="InterPro" id="IPR033121">
    <property type="entry name" value="PEPTIDASE_A1"/>
</dbReference>
<feature type="domain" description="Peptidase A1" evidence="1">
    <location>
        <begin position="1"/>
        <end position="215"/>
    </location>
</feature>
<evidence type="ECO:0000313" key="2">
    <source>
        <dbReference type="EMBL" id="KXJ91694.1"/>
    </source>
</evidence>
<organism evidence="2 3">
    <name type="scientific">Microdochium bolleyi</name>
    <dbReference type="NCBI Taxonomy" id="196109"/>
    <lineage>
        <taxon>Eukaryota</taxon>
        <taxon>Fungi</taxon>
        <taxon>Dikarya</taxon>
        <taxon>Ascomycota</taxon>
        <taxon>Pezizomycotina</taxon>
        <taxon>Sordariomycetes</taxon>
        <taxon>Xylariomycetidae</taxon>
        <taxon>Xylariales</taxon>
        <taxon>Microdochiaceae</taxon>
        <taxon>Microdochium</taxon>
    </lineage>
</organism>
<dbReference type="InterPro" id="IPR021109">
    <property type="entry name" value="Peptidase_aspartic_dom_sf"/>
</dbReference>
<keyword evidence="3" id="KW-1185">Reference proteome</keyword>
<dbReference type="InParanoid" id="A0A136J3K9"/>
<evidence type="ECO:0000313" key="3">
    <source>
        <dbReference type="Proteomes" id="UP000070501"/>
    </source>
</evidence>
<dbReference type="Gene3D" id="2.40.70.10">
    <property type="entry name" value="Acid Proteases"/>
    <property type="match status" value="1"/>
</dbReference>
<dbReference type="EMBL" id="KQ964249">
    <property type="protein sequence ID" value="KXJ91694.1"/>
    <property type="molecule type" value="Genomic_DNA"/>
</dbReference>
<evidence type="ECO:0000259" key="1">
    <source>
        <dbReference type="PROSITE" id="PS51767"/>
    </source>
</evidence>
<name>A0A136J3K9_9PEZI</name>
<protein>
    <submittedName>
        <fullName evidence="2">Aspartic peptidase domain-containing protein</fullName>
    </submittedName>
</protein>
<proteinExistence type="predicted"/>
<dbReference type="PROSITE" id="PS51767">
    <property type="entry name" value="PEPTIDASE_A1"/>
    <property type="match status" value="1"/>
</dbReference>